<gene>
    <name evidence="1" type="ORF">H9850_10145</name>
</gene>
<protein>
    <submittedName>
        <fullName evidence="1">Uncharacterized protein</fullName>
    </submittedName>
</protein>
<sequence length="49" mass="4798">MLQDSAKSLVDPECGGCHYGGCTTGDSTSGGASKYFLSVPAIPAGCNGS</sequence>
<reference evidence="1" key="2">
    <citation type="submission" date="2021-04" db="EMBL/GenBank/DDBJ databases">
        <authorList>
            <person name="Gilroy R."/>
        </authorList>
    </citation>
    <scope>NUCLEOTIDE SEQUENCE</scope>
    <source>
        <strain evidence="1">USASDec5-558</strain>
    </source>
</reference>
<reference evidence="1" key="1">
    <citation type="journal article" date="2021" name="PeerJ">
        <title>Extensive microbial diversity within the chicken gut microbiome revealed by metagenomics and culture.</title>
        <authorList>
            <person name="Gilroy R."/>
            <person name="Ravi A."/>
            <person name="Getino M."/>
            <person name="Pursley I."/>
            <person name="Horton D.L."/>
            <person name="Alikhan N.F."/>
            <person name="Baker D."/>
            <person name="Gharbi K."/>
            <person name="Hall N."/>
            <person name="Watson M."/>
            <person name="Adriaenssens E.M."/>
            <person name="Foster-Nyarko E."/>
            <person name="Jarju S."/>
            <person name="Secka A."/>
            <person name="Antonio M."/>
            <person name="Oren A."/>
            <person name="Chaudhuri R.R."/>
            <person name="La Ragione R."/>
            <person name="Hildebrand F."/>
            <person name="Pallen M.J."/>
        </authorList>
    </citation>
    <scope>NUCLEOTIDE SEQUENCE</scope>
    <source>
        <strain evidence="1">USASDec5-558</strain>
    </source>
</reference>
<organism evidence="1 2">
    <name type="scientific">Candidatus Anaerobiospirillum pullistercoris</name>
    <dbReference type="NCBI Taxonomy" id="2838452"/>
    <lineage>
        <taxon>Bacteria</taxon>
        <taxon>Pseudomonadati</taxon>
        <taxon>Pseudomonadota</taxon>
        <taxon>Gammaproteobacteria</taxon>
        <taxon>Aeromonadales</taxon>
        <taxon>Succinivibrionaceae</taxon>
        <taxon>Anaerobiospirillum</taxon>
    </lineage>
</organism>
<accession>A0A9D1WEX0</accession>
<dbReference type="AlphaFoldDB" id="A0A9D1WEX0"/>
<comment type="caution">
    <text evidence="1">The sequence shown here is derived from an EMBL/GenBank/DDBJ whole genome shotgun (WGS) entry which is preliminary data.</text>
</comment>
<dbReference type="Proteomes" id="UP000886829">
    <property type="component" value="Unassembled WGS sequence"/>
</dbReference>
<name>A0A9D1WEX0_9GAMM</name>
<dbReference type="EMBL" id="DXEV01000201">
    <property type="protein sequence ID" value="HIX57813.1"/>
    <property type="molecule type" value="Genomic_DNA"/>
</dbReference>
<evidence type="ECO:0000313" key="2">
    <source>
        <dbReference type="Proteomes" id="UP000886829"/>
    </source>
</evidence>
<proteinExistence type="predicted"/>
<evidence type="ECO:0000313" key="1">
    <source>
        <dbReference type="EMBL" id="HIX57813.1"/>
    </source>
</evidence>